<gene>
    <name evidence="6" type="ORF">ACFOD4_15385</name>
</gene>
<dbReference type="SUPFAM" id="SSF46785">
    <property type="entry name" value="Winged helix' DNA-binding domain"/>
    <property type="match status" value="1"/>
</dbReference>
<dbReference type="PROSITE" id="PS50949">
    <property type="entry name" value="HTH_GNTR"/>
    <property type="match status" value="1"/>
</dbReference>
<keyword evidence="2" id="KW-0238">DNA-binding</keyword>
<proteinExistence type="predicted"/>
<keyword evidence="3" id="KW-0804">Transcription</keyword>
<reference evidence="7" key="1">
    <citation type="journal article" date="2019" name="Int. J. Syst. Evol. Microbiol.">
        <title>The Global Catalogue of Microorganisms (GCM) 10K type strain sequencing project: providing services to taxonomists for standard genome sequencing and annotation.</title>
        <authorList>
            <consortium name="The Broad Institute Genomics Platform"/>
            <consortium name="The Broad Institute Genome Sequencing Center for Infectious Disease"/>
            <person name="Wu L."/>
            <person name="Ma J."/>
        </authorList>
    </citation>
    <scope>NUCLEOTIDE SEQUENCE [LARGE SCALE GENOMIC DNA]</scope>
    <source>
        <strain evidence="7">KCTC 52094</strain>
    </source>
</reference>
<dbReference type="Pfam" id="PF00392">
    <property type="entry name" value="GntR"/>
    <property type="match status" value="1"/>
</dbReference>
<dbReference type="PANTHER" id="PTHR43537:SF44">
    <property type="entry name" value="GNTR FAMILY REGULATORY PROTEIN"/>
    <property type="match status" value="1"/>
</dbReference>
<protein>
    <submittedName>
        <fullName evidence="6">FadR/GntR family transcriptional regulator</fullName>
    </submittedName>
</protein>
<keyword evidence="1" id="KW-0805">Transcription regulation</keyword>
<sequence>MARLKNLYGQVQEKLGRQIATGTLPPGPLPPEKLLSEQLGVSRVVLREAVKALAAKGMVSVGPSIGTRVLPRSNWHLLDAEVLDWHSAETLDRNTIADLIELRRIIEPEAARLAARRATSEDLAGIRGAYRRMEAATVALHQRPDDYVLADAGFHTAVLVASHNQFLCQMQAALSQLLRLGFSLSSRHPGGAASTLPFHEALLHCLERRDPDAAAEAVHVLIARNERHFRSVLCGATAEAARTEPEQNQATEEIIPHAAGNAG</sequence>
<evidence type="ECO:0000313" key="7">
    <source>
        <dbReference type="Proteomes" id="UP001595593"/>
    </source>
</evidence>
<dbReference type="InterPro" id="IPR036388">
    <property type="entry name" value="WH-like_DNA-bd_sf"/>
</dbReference>
<dbReference type="Gene3D" id="1.20.120.530">
    <property type="entry name" value="GntR ligand-binding domain-like"/>
    <property type="match status" value="1"/>
</dbReference>
<dbReference type="RefSeq" id="WP_379597779.1">
    <property type="nucleotide sequence ID" value="NZ_JBHRTN010000018.1"/>
</dbReference>
<dbReference type="SMART" id="SM00345">
    <property type="entry name" value="HTH_GNTR"/>
    <property type="match status" value="1"/>
</dbReference>
<evidence type="ECO:0000259" key="5">
    <source>
        <dbReference type="PROSITE" id="PS50949"/>
    </source>
</evidence>
<dbReference type="SUPFAM" id="SSF48008">
    <property type="entry name" value="GntR ligand-binding domain-like"/>
    <property type="match status" value="1"/>
</dbReference>
<organism evidence="6 7">
    <name type="scientific">Teichococcus globiformis</name>
    <dbReference type="NCBI Taxonomy" id="2307229"/>
    <lineage>
        <taxon>Bacteria</taxon>
        <taxon>Pseudomonadati</taxon>
        <taxon>Pseudomonadota</taxon>
        <taxon>Alphaproteobacteria</taxon>
        <taxon>Acetobacterales</taxon>
        <taxon>Roseomonadaceae</taxon>
        <taxon>Roseomonas</taxon>
    </lineage>
</organism>
<dbReference type="InterPro" id="IPR011711">
    <property type="entry name" value="GntR_C"/>
</dbReference>
<accession>A0ABV7G729</accession>
<dbReference type="SMART" id="SM00895">
    <property type="entry name" value="FCD"/>
    <property type="match status" value="1"/>
</dbReference>
<dbReference type="PRINTS" id="PR00035">
    <property type="entry name" value="HTHGNTR"/>
</dbReference>
<evidence type="ECO:0000256" key="3">
    <source>
        <dbReference type="ARBA" id="ARBA00023163"/>
    </source>
</evidence>
<dbReference type="InterPro" id="IPR008920">
    <property type="entry name" value="TF_FadR/GntR_C"/>
</dbReference>
<comment type="caution">
    <text evidence="6">The sequence shown here is derived from an EMBL/GenBank/DDBJ whole genome shotgun (WGS) entry which is preliminary data.</text>
</comment>
<feature type="region of interest" description="Disordered" evidence="4">
    <location>
        <begin position="240"/>
        <end position="263"/>
    </location>
</feature>
<dbReference type="InterPro" id="IPR000524">
    <property type="entry name" value="Tscrpt_reg_HTH_GntR"/>
</dbReference>
<dbReference type="Proteomes" id="UP001595593">
    <property type="component" value="Unassembled WGS sequence"/>
</dbReference>
<evidence type="ECO:0000256" key="2">
    <source>
        <dbReference type="ARBA" id="ARBA00023125"/>
    </source>
</evidence>
<dbReference type="Pfam" id="PF07729">
    <property type="entry name" value="FCD"/>
    <property type="match status" value="1"/>
</dbReference>
<dbReference type="PANTHER" id="PTHR43537">
    <property type="entry name" value="TRANSCRIPTIONAL REGULATOR, GNTR FAMILY"/>
    <property type="match status" value="1"/>
</dbReference>
<evidence type="ECO:0000256" key="1">
    <source>
        <dbReference type="ARBA" id="ARBA00023015"/>
    </source>
</evidence>
<dbReference type="EMBL" id="JBHRTN010000018">
    <property type="protein sequence ID" value="MFC3126446.1"/>
    <property type="molecule type" value="Genomic_DNA"/>
</dbReference>
<evidence type="ECO:0000256" key="4">
    <source>
        <dbReference type="SAM" id="MobiDB-lite"/>
    </source>
</evidence>
<dbReference type="Gene3D" id="1.10.10.10">
    <property type="entry name" value="Winged helix-like DNA-binding domain superfamily/Winged helix DNA-binding domain"/>
    <property type="match status" value="1"/>
</dbReference>
<dbReference type="InterPro" id="IPR036390">
    <property type="entry name" value="WH_DNA-bd_sf"/>
</dbReference>
<keyword evidence="7" id="KW-1185">Reference proteome</keyword>
<feature type="domain" description="HTH gntR-type" evidence="5">
    <location>
        <begin position="5"/>
        <end position="72"/>
    </location>
</feature>
<evidence type="ECO:0000313" key="6">
    <source>
        <dbReference type="EMBL" id="MFC3126446.1"/>
    </source>
</evidence>
<name>A0ABV7G729_9PROT</name>